<dbReference type="InterPro" id="IPR001969">
    <property type="entry name" value="Aspartic_peptidase_AS"/>
</dbReference>
<dbReference type="InterPro" id="IPR021109">
    <property type="entry name" value="Peptidase_aspartic_dom_sf"/>
</dbReference>
<name>A0A2A2SK30_9SPHN</name>
<dbReference type="NCBIfam" id="TIGR02281">
    <property type="entry name" value="clan_AA_DTGA"/>
    <property type="match status" value="1"/>
</dbReference>
<dbReference type="InterPro" id="IPR011969">
    <property type="entry name" value="Clan_AA_Asp_peptidase_C"/>
</dbReference>
<dbReference type="RefSeq" id="WP_095996700.1">
    <property type="nucleotide sequence ID" value="NZ_NSLI01000001.1"/>
</dbReference>
<gene>
    <name evidence="2" type="ORF">CKY28_02290</name>
</gene>
<dbReference type="CDD" id="cd05483">
    <property type="entry name" value="retropepsin_like_bacteria"/>
    <property type="match status" value="1"/>
</dbReference>
<comment type="caution">
    <text evidence="2">The sequence shown here is derived from an EMBL/GenBank/DDBJ whole genome shotgun (WGS) entry which is preliminary data.</text>
</comment>
<accession>A0A2A2SK30</accession>
<organism evidence="2 3">
    <name type="scientific">Sphingomonas lenta</name>
    <dbReference type="NCBI Taxonomy" id="1141887"/>
    <lineage>
        <taxon>Bacteria</taxon>
        <taxon>Pseudomonadati</taxon>
        <taxon>Pseudomonadota</taxon>
        <taxon>Alphaproteobacteria</taxon>
        <taxon>Sphingomonadales</taxon>
        <taxon>Sphingomonadaceae</taxon>
        <taxon>Sphingomonas</taxon>
    </lineage>
</organism>
<keyword evidence="1" id="KW-0472">Membrane</keyword>
<evidence type="ECO:0000256" key="1">
    <source>
        <dbReference type="SAM" id="Phobius"/>
    </source>
</evidence>
<keyword evidence="1" id="KW-1133">Transmembrane helix</keyword>
<dbReference type="OrthoDB" id="7595324at2"/>
<keyword evidence="2" id="KW-0645">Protease</keyword>
<reference evidence="3" key="1">
    <citation type="submission" date="2017-09" db="EMBL/GenBank/DDBJ databases">
        <authorList>
            <person name="Feng G."/>
            <person name="Zhu H."/>
        </authorList>
    </citation>
    <scope>NUCLEOTIDE SEQUENCE [LARGE SCALE GENOMIC DNA]</scope>
    <source>
        <strain evidence="3">1PNM-20</strain>
    </source>
</reference>
<dbReference type="AlphaFoldDB" id="A0A2A2SK30"/>
<dbReference type="GO" id="GO:0004190">
    <property type="term" value="F:aspartic-type endopeptidase activity"/>
    <property type="evidence" value="ECO:0007669"/>
    <property type="project" value="InterPro"/>
</dbReference>
<dbReference type="Proteomes" id="UP000218151">
    <property type="component" value="Unassembled WGS sequence"/>
</dbReference>
<keyword evidence="1" id="KW-0812">Transmembrane</keyword>
<dbReference type="GO" id="GO:0006508">
    <property type="term" value="P:proteolysis"/>
    <property type="evidence" value="ECO:0007669"/>
    <property type="project" value="UniProtKB-KW"/>
</dbReference>
<dbReference type="Pfam" id="PF13975">
    <property type="entry name" value="gag-asp_proteas"/>
    <property type="match status" value="1"/>
</dbReference>
<proteinExistence type="predicted"/>
<keyword evidence="2" id="KW-0378">Hydrolase</keyword>
<dbReference type="Gene3D" id="2.40.70.10">
    <property type="entry name" value="Acid Proteases"/>
    <property type="match status" value="1"/>
</dbReference>
<keyword evidence="3" id="KW-1185">Reference proteome</keyword>
<feature type="transmembrane region" description="Helical" evidence="1">
    <location>
        <begin position="30"/>
        <end position="49"/>
    </location>
</feature>
<evidence type="ECO:0000313" key="2">
    <source>
        <dbReference type="EMBL" id="PAX09592.1"/>
    </source>
</evidence>
<sequence>MNDTAQFLALALMLLLPLSALIARRPPLGQTVKFALAWIAVFAVGLLLVSQFDRLPSLRTLLYDQQVVGQETRIRMSEDGHFYADVSINGVERRMLIDSGATITALSQETARAAGIDTESAMFPVALDTANGVVEAKRGRAETVRVGSISTRDLGVVVSPAFGETDVLGMNFLSRLGSWRVERRSLILTPSNQE</sequence>
<dbReference type="PROSITE" id="PS00141">
    <property type="entry name" value="ASP_PROTEASE"/>
    <property type="match status" value="1"/>
</dbReference>
<protein>
    <submittedName>
        <fullName evidence="2">TIGR02281 family clan AA aspartic protease</fullName>
    </submittedName>
</protein>
<dbReference type="EMBL" id="NSLI01000001">
    <property type="protein sequence ID" value="PAX09592.1"/>
    <property type="molecule type" value="Genomic_DNA"/>
</dbReference>
<evidence type="ECO:0000313" key="3">
    <source>
        <dbReference type="Proteomes" id="UP000218151"/>
    </source>
</evidence>
<dbReference type="InterPro" id="IPR034122">
    <property type="entry name" value="Retropepsin-like_bacterial"/>
</dbReference>
<dbReference type="SUPFAM" id="SSF50630">
    <property type="entry name" value="Acid proteases"/>
    <property type="match status" value="1"/>
</dbReference>